<feature type="chain" id="PRO_5020622301" evidence="1">
    <location>
        <begin position="23"/>
        <end position="301"/>
    </location>
</feature>
<evidence type="ECO:0000313" key="4">
    <source>
        <dbReference type="Proteomes" id="UP000295066"/>
    </source>
</evidence>
<dbReference type="Gene3D" id="3.40.190.10">
    <property type="entry name" value="Periplasmic binding protein-like II"/>
    <property type="match status" value="1"/>
</dbReference>
<dbReference type="Proteomes" id="UP000295066">
    <property type="component" value="Unassembled WGS sequence"/>
</dbReference>
<feature type="signal peptide" evidence="1">
    <location>
        <begin position="1"/>
        <end position="22"/>
    </location>
</feature>
<sequence length="301" mass="33005">MKKLTALVLALVLFAGSAGASAAAGNPMDYRGTIRIASQNVNETIILAWMAKLLIDGHTGLKTTINTEFAGSAVLHQAMAADEIDLYPSWTGTQLTGILRYEGESKPSDETFAMVKEGFEKNFNMTWTRPVGFNNTYVMAVKAERAEKLGLKKASDLAEHAPKWKLGGDENFDTRLDGYPGWSERYGITFRDVLPMQYAMMYMALAQDEVDVIAAYSTDSRIKKLNLALLGDDKSFFPDYSAAFVLPVPLAEKYPGLVPVVEKISGAIDEQAMAAMNLAFDEGEDPEDIAAAFLREKGFIQ</sequence>
<dbReference type="RefSeq" id="WP_133957212.1">
    <property type="nucleotide sequence ID" value="NZ_SORI01000006.1"/>
</dbReference>
<keyword evidence="1" id="KW-0732">Signal</keyword>
<dbReference type="SUPFAM" id="SSF53850">
    <property type="entry name" value="Periplasmic binding protein-like II"/>
    <property type="match status" value="1"/>
</dbReference>
<comment type="caution">
    <text evidence="3">The sequence shown here is derived from an EMBL/GenBank/DDBJ whole genome shotgun (WGS) entry which is preliminary data.</text>
</comment>
<feature type="domain" description="ABC-type glycine betaine transport system substrate-binding" evidence="2">
    <location>
        <begin position="33"/>
        <end position="296"/>
    </location>
</feature>
<accession>A0A4R8MBP4</accession>
<dbReference type="OrthoDB" id="9801163at2"/>
<protein>
    <submittedName>
        <fullName evidence="3">Osmoprotectant transport system substrate-binding protein</fullName>
    </submittedName>
</protein>
<organism evidence="3 4">
    <name type="scientific">Aminivibrio pyruvatiphilus</name>
    <dbReference type="NCBI Taxonomy" id="1005740"/>
    <lineage>
        <taxon>Bacteria</taxon>
        <taxon>Thermotogati</taxon>
        <taxon>Synergistota</taxon>
        <taxon>Synergistia</taxon>
        <taxon>Synergistales</taxon>
        <taxon>Aminobacteriaceae</taxon>
        <taxon>Aminivibrio</taxon>
    </lineage>
</organism>
<name>A0A4R8MBP4_9BACT</name>
<dbReference type="GO" id="GO:0022857">
    <property type="term" value="F:transmembrane transporter activity"/>
    <property type="evidence" value="ECO:0007669"/>
    <property type="project" value="InterPro"/>
</dbReference>
<evidence type="ECO:0000259" key="2">
    <source>
        <dbReference type="Pfam" id="PF04069"/>
    </source>
</evidence>
<dbReference type="EMBL" id="SORI01000006">
    <property type="protein sequence ID" value="TDY61156.1"/>
    <property type="molecule type" value="Genomic_DNA"/>
</dbReference>
<dbReference type="GO" id="GO:0043190">
    <property type="term" value="C:ATP-binding cassette (ABC) transporter complex"/>
    <property type="evidence" value="ECO:0007669"/>
    <property type="project" value="InterPro"/>
</dbReference>
<dbReference type="InterPro" id="IPR007210">
    <property type="entry name" value="ABC_Gly_betaine_transp_sub-bd"/>
</dbReference>
<proteinExistence type="predicted"/>
<keyword evidence="4" id="KW-1185">Reference proteome</keyword>
<evidence type="ECO:0000256" key="1">
    <source>
        <dbReference type="SAM" id="SignalP"/>
    </source>
</evidence>
<dbReference type="Gene3D" id="3.40.190.120">
    <property type="entry name" value="Osmoprotection protein (prox), domain 2"/>
    <property type="match status" value="1"/>
</dbReference>
<dbReference type="Pfam" id="PF04069">
    <property type="entry name" value="OpuAC"/>
    <property type="match status" value="1"/>
</dbReference>
<reference evidence="3 4" key="1">
    <citation type="submission" date="2019-03" db="EMBL/GenBank/DDBJ databases">
        <title>Genomic Encyclopedia of Type Strains, Phase IV (KMG-IV): sequencing the most valuable type-strain genomes for metagenomic binning, comparative biology and taxonomic classification.</title>
        <authorList>
            <person name="Goeker M."/>
        </authorList>
    </citation>
    <scope>NUCLEOTIDE SEQUENCE [LARGE SCALE GENOMIC DNA]</scope>
    <source>
        <strain evidence="3 4">DSM 25964</strain>
    </source>
</reference>
<evidence type="ECO:0000313" key="3">
    <source>
        <dbReference type="EMBL" id="TDY61156.1"/>
    </source>
</evidence>
<gene>
    <name evidence="3" type="ORF">C8D99_1068</name>
</gene>
<dbReference type="AlphaFoldDB" id="A0A4R8MBP4"/>